<proteinExistence type="predicted"/>
<evidence type="ECO:0000256" key="1">
    <source>
        <dbReference type="SAM" id="MobiDB-lite"/>
    </source>
</evidence>
<reference evidence="2 3" key="1">
    <citation type="submission" date="2017-01" db="EMBL/GenBank/DDBJ databases">
        <authorList>
            <person name="Mah S.A."/>
            <person name="Swanson W.J."/>
            <person name="Moy G.W."/>
            <person name="Vacquier V.D."/>
        </authorList>
    </citation>
    <scope>NUCLEOTIDE SEQUENCE [LARGE SCALE GENOMIC DNA]</scope>
    <source>
        <strain evidence="2 3">DSM 11589</strain>
    </source>
</reference>
<dbReference type="Pfam" id="PF09839">
    <property type="entry name" value="DUF2066"/>
    <property type="match status" value="1"/>
</dbReference>
<name>A0A1N7P781_9PROT</name>
<organism evidence="2 3">
    <name type="scientific">Insolitispirillum peregrinum</name>
    <dbReference type="NCBI Taxonomy" id="80876"/>
    <lineage>
        <taxon>Bacteria</taxon>
        <taxon>Pseudomonadati</taxon>
        <taxon>Pseudomonadota</taxon>
        <taxon>Alphaproteobacteria</taxon>
        <taxon>Rhodospirillales</taxon>
        <taxon>Novispirillaceae</taxon>
        <taxon>Insolitispirillum</taxon>
    </lineage>
</organism>
<dbReference type="OrthoDB" id="7928976at2"/>
<evidence type="ECO:0000313" key="2">
    <source>
        <dbReference type="EMBL" id="SIT06309.1"/>
    </source>
</evidence>
<feature type="compositionally biased region" description="Polar residues" evidence="1">
    <location>
        <begin position="428"/>
        <end position="454"/>
    </location>
</feature>
<dbReference type="InterPro" id="IPR018642">
    <property type="entry name" value="DUF2066"/>
</dbReference>
<dbReference type="STRING" id="80876.SAMN05421779_106110"/>
<protein>
    <recommendedName>
        <fullName evidence="4">DUF2066 domain-containing protein</fullName>
    </recommendedName>
</protein>
<sequence>MAASLSGFGWTDRVRKILKPARIATALGRAVGGFCLFVAAMTAETAIFPTHAGAQSLQVLGSGPAAPPPSSKTPGQDQVQAAYQVSDVPVDATAANAAQARESAIASGQVKALEMLLQRLVDPSQFDRLPHPSAADVDRMVLRLSIRDEKTSAVRYLAKIDVTFMPQAVKALLDRSHISYIETATRPSLVLPVWYAAADAPATLWEEPNPWRQAWATRRSGGLVSTEVPLGDLADIGSIDAARAVALDQAALSALAQRYAADSVLVVEAHAHKTPQSIASNPDLPALDIRVRRVSATPEEAIALTVLPETGEDISRFLARAVSLTAQSLDKGFRAQAVTAAAAGPINDTPVLLEFSSLNEWAGLRQSLDQTPGMKDWKLTELRRSAAQASLRYTSTFEELVAGLASVGLSATLEPQGWVIRREVPQTTIPGGQSMPSILTPASPQGSAPVSTPGVTPASPVAPAAGYPGSQSSVTIR</sequence>
<gene>
    <name evidence="2" type="ORF">SAMN05421779_106110</name>
</gene>
<keyword evidence="3" id="KW-1185">Reference proteome</keyword>
<feature type="region of interest" description="Disordered" evidence="1">
    <location>
        <begin position="428"/>
        <end position="477"/>
    </location>
</feature>
<accession>A0A1N7P781</accession>
<dbReference type="EMBL" id="FTOA01000006">
    <property type="protein sequence ID" value="SIT06309.1"/>
    <property type="molecule type" value="Genomic_DNA"/>
</dbReference>
<evidence type="ECO:0000313" key="3">
    <source>
        <dbReference type="Proteomes" id="UP000185678"/>
    </source>
</evidence>
<evidence type="ECO:0008006" key="4">
    <source>
        <dbReference type="Google" id="ProtNLM"/>
    </source>
</evidence>
<dbReference type="Proteomes" id="UP000185678">
    <property type="component" value="Unassembled WGS sequence"/>
</dbReference>
<dbReference type="AlphaFoldDB" id="A0A1N7P781"/>